<gene>
    <name evidence="1" type="ORF">SAMN05421858_4914</name>
</gene>
<dbReference type="SUPFAM" id="SSF46785">
    <property type="entry name" value="Winged helix' DNA-binding domain"/>
    <property type="match status" value="1"/>
</dbReference>
<sequence length="476" mass="53558">MLSRLPGRDWPTPVLTTAGKILRTVTPTTLPALVLIDTGAATTQTEIAAAINRDQSTISSHFQSLALETADVALIEHSDHGYRLTDTGSEILDRAVKTLQELGIELDTIDWTSATDKAQIKACLVPLSGSRSVAPFFLLDSVAARSAPGGHRSESQSAKVETVTRDVENRLQTMGKTTSNRQIRQIIDRFTDHNALRCEDDHLILTEKGLQHANLLHQVTEIVANRVVTEQSGTYASTDSVDEAVLRLRRDRISTSWSLENDDPQLIDHSHFYRQLKRIDFLDRPANEWNSFRWVTIENVGTNPTNAVVHKESGENKIRFEDMDPIAHLNDRDGQRLEINTLTDQQPSFEQKIEFLFPQPLPPGESLTIYYRLTWPNELAHYSSETQSISLTRYTHGVGDLQFGIVDKVDHVGVNCQQFIGEDDDLWDSVSNTPDYFAADERPELAPIHGEDYTGYLYTIRAPDYPGYRICYTPVE</sequence>
<dbReference type="AlphaFoldDB" id="A0A1N7FBN8"/>
<accession>A0A1N7FBN8</accession>
<name>A0A1N7FBN8_9EURY</name>
<organism evidence="1 2">
    <name type="scientific">Haladaptatus litoreus</name>
    <dbReference type="NCBI Taxonomy" id="553468"/>
    <lineage>
        <taxon>Archaea</taxon>
        <taxon>Methanobacteriati</taxon>
        <taxon>Methanobacteriota</taxon>
        <taxon>Stenosarchaea group</taxon>
        <taxon>Halobacteria</taxon>
        <taxon>Halobacteriales</taxon>
        <taxon>Haladaptataceae</taxon>
        <taxon>Haladaptatus</taxon>
    </lineage>
</organism>
<proteinExistence type="predicted"/>
<keyword evidence="2" id="KW-1185">Reference proteome</keyword>
<reference evidence="2" key="1">
    <citation type="submission" date="2017-01" db="EMBL/GenBank/DDBJ databases">
        <authorList>
            <person name="Varghese N."/>
            <person name="Submissions S."/>
        </authorList>
    </citation>
    <scope>NUCLEOTIDE SEQUENCE [LARGE SCALE GENOMIC DNA]</scope>
    <source>
        <strain evidence="2">CGMCC 1.7737</strain>
    </source>
</reference>
<dbReference type="InterPro" id="IPR036388">
    <property type="entry name" value="WH-like_DNA-bd_sf"/>
</dbReference>
<protein>
    <submittedName>
        <fullName evidence="1">Uncharacterized protein</fullName>
    </submittedName>
</protein>
<evidence type="ECO:0000313" key="2">
    <source>
        <dbReference type="Proteomes" id="UP000186914"/>
    </source>
</evidence>
<dbReference type="InterPro" id="IPR036390">
    <property type="entry name" value="WH_DNA-bd_sf"/>
</dbReference>
<dbReference type="Proteomes" id="UP000186914">
    <property type="component" value="Unassembled WGS sequence"/>
</dbReference>
<dbReference type="Gene3D" id="1.10.10.10">
    <property type="entry name" value="Winged helix-like DNA-binding domain superfamily/Winged helix DNA-binding domain"/>
    <property type="match status" value="1"/>
</dbReference>
<dbReference type="EMBL" id="FTNO01000008">
    <property type="protein sequence ID" value="SIR97733.1"/>
    <property type="molecule type" value="Genomic_DNA"/>
</dbReference>
<evidence type="ECO:0000313" key="1">
    <source>
        <dbReference type="EMBL" id="SIR97733.1"/>
    </source>
</evidence>